<reference evidence="2" key="1">
    <citation type="journal article" date="2019" name="Int. J. Syst. Evol. Microbiol.">
        <title>The Global Catalogue of Microorganisms (GCM) 10K type strain sequencing project: providing services to taxonomists for standard genome sequencing and annotation.</title>
        <authorList>
            <consortium name="The Broad Institute Genomics Platform"/>
            <consortium name="The Broad Institute Genome Sequencing Center for Infectious Disease"/>
            <person name="Wu L."/>
            <person name="Ma J."/>
        </authorList>
    </citation>
    <scope>NUCLEOTIDE SEQUENCE [LARGE SCALE GENOMIC DNA]</scope>
    <source>
        <strain evidence="2">CGMCC 1.12404</strain>
    </source>
</reference>
<name>A0ABQ1GYU9_9BACL</name>
<evidence type="ECO:0000313" key="1">
    <source>
        <dbReference type="EMBL" id="GGA52626.1"/>
    </source>
</evidence>
<organism evidence="1 2">
    <name type="scientific">Kroppenstedtia guangzhouensis</name>
    <dbReference type="NCBI Taxonomy" id="1274356"/>
    <lineage>
        <taxon>Bacteria</taxon>
        <taxon>Bacillati</taxon>
        <taxon>Bacillota</taxon>
        <taxon>Bacilli</taxon>
        <taxon>Bacillales</taxon>
        <taxon>Thermoactinomycetaceae</taxon>
        <taxon>Kroppenstedtia</taxon>
    </lineage>
</organism>
<sequence>MPNNHGRLAHFHGLNALEALYHEYWDMDLVKKVEVELERAVHLFTLHLERVACPCGDNREDLRFYQSLLEMTRYAREGNTLSPMPLVQEGLEQYFKEKPTSHLCIAHLKVNPHDWIEGMETG</sequence>
<gene>
    <name evidence="1" type="ORF">GCM10007416_27130</name>
</gene>
<dbReference type="RefSeq" id="WP_188433065.1">
    <property type="nucleotide sequence ID" value="NZ_BMEX01000012.1"/>
</dbReference>
<protein>
    <submittedName>
        <fullName evidence="1">Uncharacterized protein</fullName>
    </submittedName>
</protein>
<accession>A0ABQ1GYU9</accession>
<keyword evidence="2" id="KW-1185">Reference proteome</keyword>
<dbReference type="EMBL" id="BMEX01000012">
    <property type="protein sequence ID" value="GGA52626.1"/>
    <property type="molecule type" value="Genomic_DNA"/>
</dbReference>
<dbReference type="Proteomes" id="UP000617979">
    <property type="component" value="Unassembled WGS sequence"/>
</dbReference>
<evidence type="ECO:0000313" key="2">
    <source>
        <dbReference type="Proteomes" id="UP000617979"/>
    </source>
</evidence>
<proteinExistence type="predicted"/>
<comment type="caution">
    <text evidence="1">The sequence shown here is derived from an EMBL/GenBank/DDBJ whole genome shotgun (WGS) entry which is preliminary data.</text>
</comment>